<dbReference type="SMART" id="SM00387">
    <property type="entry name" value="HATPase_c"/>
    <property type="match status" value="1"/>
</dbReference>
<dbReference type="CDD" id="cd00156">
    <property type="entry name" value="REC"/>
    <property type="match status" value="1"/>
</dbReference>
<comment type="catalytic activity">
    <reaction evidence="1">
        <text>ATP + protein L-histidine = ADP + protein N-phospho-L-histidine.</text>
        <dbReference type="EC" id="2.7.13.3"/>
    </reaction>
</comment>
<dbReference type="InterPro" id="IPR001789">
    <property type="entry name" value="Sig_transdc_resp-reg_receiver"/>
</dbReference>
<evidence type="ECO:0000256" key="9">
    <source>
        <dbReference type="ARBA" id="ARBA00022777"/>
    </source>
</evidence>
<dbReference type="InterPro" id="IPR003661">
    <property type="entry name" value="HisK_dim/P_dom"/>
</dbReference>
<dbReference type="PRINTS" id="PR00344">
    <property type="entry name" value="BCTRLSENSOR"/>
</dbReference>
<reference evidence="17" key="1">
    <citation type="submission" date="2021-11" db="EMBL/GenBank/DDBJ databases">
        <title>Streptomyces corallinus and Kineosporia corallina sp. nov., two new coral-derived marine actinobacteria.</title>
        <authorList>
            <person name="Buangrab K."/>
            <person name="Sutthacheep M."/>
            <person name="Yeemin T."/>
            <person name="Harunari E."/>
            <person name="Igarashi Y."/>
            <person name="Sripreechasak P."/>
            <person name="Kanchanasin P."/>
            <person name="Tanasupawat S."/>
            <person name="Phongsopitanun W."/>
        </authorList>
    </citation>
    <scope>NUCLEOTIDE SEQUENCE</scope>
    <source>
        <strain evidence="17">JCM 31032</strain>
    </source>
</reference>
<comment type="subcellular location">
    <subcellularLocation>
        <location evidence="2">Cell membrane</location>
    </subcellularLocation>
    <subcellularLocation>
        <location evidence="3">Membrane raft</location>
        <topology evidence="3">Multi-pass membrane protein</topology>
    </subcellularLocation>
</comment>
<dbReference type="SMART" id="SM00388">
    <property type="entry name" value="HisKA"/>
    <property type="match status" value="1"/>
</dbReference>
<dbReference type="InterPro" id="IPR000700">
    <property type="entry name" value="PAS-assoc_C"/>
</dbReference>
<evidence type="ECO:0000259" key="16">
    <source>
        <dbReference type="PROSITE" id="PS50113"/>
    </source>
</evidence>
<evidence type="ECO:0000256" key="3">
    <source>
        <dbReference type="ARBA" id="ARBA00004314"/>
    </source>
</evidence>
<keyword evidence="9" id="KW-0418">Kinase</keyword>
<keyword evidence="5" id="KW-1003">Cell membrane</keyword>
<evidence type="ECO:0000256" key="2">
    <source>
        <dbReference type="ARBA" id="ARBA00004236"/>
    </source>
</evidence>
<evidence type="ECO:0000259" key="14">
    <source>
        <dbReference type="PROSITE" id="PS50109"/>
    </source>
</evidence>
<dbReference type="GO" id="GO:0005524">
    <property type="term" value="F:ATP binding"/>
    <property type="evidence" value="ECO:0007669"/>
    <property type="project" value="UniProtKB-KW"/>
</dbReference>
<dbReference type="Pfam" id="PF02518">
    <property type="entry name" value="HATPase_c"/>
    <property type="match status" value="1"/>
</dbReference>
<dbReference type="GO" id="GO:0009927">
    <property type="term" value="F:histidine phosphotransfer kinase activity"/>
    <property type="evidence" value="ECO:0007669"/>
    <property type="project" value="TreeGrafter"/>
</dbReference>
<dbReference type="PANTHER" id="PTHR43047:SF72">
    <property type="entry name" value="OSMOSENSING HISTIDINE PROTEIN KINASE SLN1"/>
    <property type="match status" value="1"/>
</dbReference>
<dbReference type="SMART" id="SM00448">
    <property type="entry name" value="REC"/>
    <property type="match status" value="1"/>
</dbReference>
<dbReference type="SUPFAM" id="SSF47384">
    <property type="entry name" value="Homodimeric domain of signal transducing histidine kinase"/>
    <property type="match status" value="1"/>
</dbReference>
<dbReference type="FunFam" id="1.10.287.130:FF:000001">
    <property type="entry name" value="Two-component sensor histidine kinase"/>
    <property type="match status" value="1"/>
</dbReference>
<dbReference type="InterPro" id="IPR003594">
    <property type="entry name" value="HATPase_dom"/>
</dbReference>
<name>A0A9X1NLH4_9ACTN</name>
<dbReference type="InterPro" id="IPR036890">
    <property type="entry name" value="HATPase_C_sf"/>
</dbReference>
<protein>
    <recommendedName>
        <fullName evidence="4">histidine kinase</fullName>
        <ecNumber evidence="4">2.7.13.3</ecNumber>
    </recommendedName>
</protein>
<dbReference type="InterPro" id="IPR036097">
    <property type="entry name" value="HisK_dim/P_sf"/>
</dbReference>
<dbReference type="SUPFAM" id="SSF55874">
    <property type="entry name" value="ATPase domain of HSP90 chaperone/DNA topoisomerase II/histidine kinase"/>
    <property type="match status" value="1"/>
</dbReference>
<evidence type="ECO:0000256" key="5">
    <source>
        <dbReference type="ARBA" id="ARBA00022475"/>
    </source>
</evidence>
<evidence type="ECO:0000256" key="13">
    <source>
        <dbReference type="PROSITE-ProRule" id="PRU00169"/>
    </source>
</evidence>
<evidence type="ECO:0000313" key="18">
    <source>
        <dbReference type="Proteomes" id="UP001138997"/>
    </source>
</evidence>
<keyword evidence="6 13" id="KW-0597">Phosphoprotein</keyword>
<evidence type="ECO:0000256" key="7">
    <source>
        <dbReference type="ARBA" id="ARBA00022679"/>
    </source>
</evidence>
<keyword evidence="12" id="KW-0472">Membrane</keyword>
<dbReference type="PROSITE" id="PS50113">
    <property type="entry name" value="PAC"/>
    <property type="match status" value="1"/>
</dbReference>
<dbReference type="PROSITE" id="PS50110">
    <property type="entry name" value="RESPONSE_REGULATORY"/>
    <property type="match status" value="1"/>
</dbReference>
<comment type="caution">
    <text evidence="17">The sequence shown here is derived from an EMBL/GenBank/DDBJ whole genome shotgun (WGS) entry which is preliminary data.</text>
</comment>
<dbReference type="EC" id="2.7.13.3" evidence="4"/>
<accession>A0A9X1NLH4</accession>
<sequence length="493" mass="54038">MPSPLRLLLVEDRPDDAELLLLELKRAGYQPIWTRAETPEEFVAGLAEQPDIVLCDYSLPAMTAPDALRMLQEQQQDIPLIVVSGVMDEDTCVNSLRLGASDYLLKDRLVRLAPAIEHALAKRRLSAQARVIEQQSRETAEILRGVVDHAPAAICVRDATGRTLLTNTEFDRLRPTGNGGRPAVLDRRKLTSVEQACLDGADKVEGEEIWSVDGEDRTFLTVRYPVVDGSGRRFAIGAIYVDITRQKQVEEELRELDRMKGEFVATVSHELRTPLTSITGYAEMLLAGDADPVHTKMIEVIDRNSRRLLTLVEDLLTLSRVDSNIAARMDEQVDVAELVNTAVGVLTPAMESQGVELQLQLMPALPHLIGNRSQLERVLLNLLSNAVKFSTAGGLVTIAASVPDISRPAVEIRVKDSGIGIPVEEQDQLFTRFFRTEQARHQAIQGTGLGLAVVRQIVEGHHGTIGVESAADEGATFIVTLPAMNPAGLAVRL</sequence>
<dbReference type="GO" id="GO:0045121">
    <property type="term" value="C:membrane raft"/>
    <property type="evidence" value="ECO:0007669"/>
    <property type="project" value="UniProtKB-SubCell"/>
</dbReference>
<dbReference type="Gene3D" id="1.10.287.130">
    <property type="match status" value="1"/>
</dbReference>
<keyword evidence="18" id="KW-1185">Reference proteome</keyword>
<evidence type="ECO:0000256" key="4">
    <source>
        <dbReference type="ARBA" id="ARBA00012438"/>
    </source>
</evidence>
<dbReference type="PROSITE" id="PS50109">
    <property type="entry name" value="HIS_KIN"/>
    <property type="match status" value="1"/>
</dbReference>
<keyword evidence="7" id="KW-0808">Transferase</keyword>
<keyword evidence="10 17" id="KW-0067">ATP-binding</keyword>
<evidence type="ECO:0000256" key="6">
    <source>
        <dbReference type="ARBA" id="ARBA00022553"/>
    </source>
</evidence>
<dbReference type="Gene3D" id="3.40.50.2300">
    <property type="match status" value="1"/>
</dbReference>
<feature type="domain" description="PAC" evidence="16">
    <location>
        <begin position="202"/>
        <end position="255"/>
    </location>
</feature>
<dbReference type="InterPro" id="IPR011006">
    <property type="entry name" value="CheY-like_superfamily"/>
</dbReference>
<dbReference type="CDD" id="cd00082">
    <property type="entry name" value="HisKA"/>
    <property type="match status" value="1"/>
</dbReference>
<dbReference type="InterPro" id="IPR005467">
    <property type="entry name" value="His_kinase_dom"/>
</dbReference>
<organism evidence="17 18">
    <name type="scientific">Kineosporia babensis</name>
    <dbReference type="NCBI Taxonomy" id="499548"/>
    <lineage>
        <taxon>Bacteria</taxon>
        <taxon>Bacillati</taxon>
        <taxon>Actinomycetota</taxon>
        <taxon>Actinomycetes</taxon>
        <taxon>Kineosporiales</taxon>
        <taxon>Kineosporiaceae</taxon>
        <taxon>Kineosporia</taxon>
    </lineage>
</organism>
<proteinExistence type="predicted"/>
<gene>
    <name evidence="17" type="ORF">LR394_30905</name>
</gene>
<dbReference type="Pfam" id="PF00512">
    <property type="entry name" value="HisKA"/>
    <property type="match status" value="1"/>
</dbReference>
<feature type="domain" description="Histidine kinase" evidence="14">
    <location>
        <begin position="266"/>
        <end position="485"/>
    </location>
</feature>
<evidence type="ECO:0000256" key="12">
    <source>
        <dbReference type="ARBA" id="ARBA00023136"/>
    </source>
</evidence>
<keyword evidence="8" id="KW-0547">Nucleotide-binding</keyword>
<dbReference type="RefSeq" id="WP_231448125.1">
    <property type="nucleotide sequence ID" value="NZ_JAJOMB010000021.1"/>
</dbReference>
<keyword evidence="11" id="KW-0902">Two-component regulatory system</keyword>
<dbReference type="InterPro" id="IPR035965">
    <property type="entry name" value="PAS-like_dom_sf"/>
</dbReference>
<dbReference type="Pfam" id="PF00072">
    <property type="entry name" value="Response_reg"/>
    <property type="match status" value="1"/>
</dbReference>
<dbReference type="InterPro" id="IPR004358">
    <property type="entry name" value="Sig_transdc_His_kin-like_C"/>
</dbReference>
<dbReference type="Proteomes" id="UP001138997">
    <property type="component" value="Unassembled WGS sequence"/>
</dbReference>
<evidence type="ECO:0000313" key="17">
    <source>
        <dbReference type="EMBL" id="MCD5315321.1"/>
    </source>
</evidence>
<evidence type="ECO:0000256" key="10">
    <source>
        <dbReference type="ARBA" id="ARBA00022840"/>
    </source>
</evidence>
<dbReference type="FunFam" id="3.30.565.10:FF:000023">
    <property type="entry name" value="PAS domain-containing sensor histidine kinase"/>
    <property type="match status" value="1"/>
</dbReference>
<evidence type="ECO:0000256" key="11">
    <source>
        <dbReference type="ARBA" id="ARBA00023012"/>
    </source>
</evidence>
<dbReference type="GO" id="GO:0000155">
    <property type="term" value="F:phosphorelay sensor kinase activity"/>
    <property type="evidence" value="ECO:0007669"/>
    <property type="project" value="InterPro"/>
</dbReference>
<dbReference type="Gene3D" id="3.30.450.20">
    <property type="entry name" value="PAS domain"/>
    <property type="match status" value="1"/>
</dbReference>
<evidence type="ECO:0000256" key="1">
    <source>
        <dbReference type="ARBA" id="ARBA00000085"/>
    </source>
</evidence>
<dbReference type="GO" id="GO:0005886">
    <property type="term" value="C:plasma membrane"/>
    <property type="evidence" value="ECO:0007669"/>
    <property type="project" value="UniProtKB-SubCell"/>
</dbReference>
<dbReference type="SUPFAM" id="SSF52172">
    <property type="entry name" value="CheY-like"/>
    <property type="match status" value="1"/>
</dbReference>
<dbReference type="Gene3D" id="3.30.565.10">
    <property type="entry name" value="Histidine kinase-like ATPase, C-terminal domain"/>
    <property type="match status" value="1"/>
</dbReference>
<evidence type="ECO:0000259" key="15">
    <source>
        <dbReference type="PROSITE" id="PS50110"/>
    </source>
</evidence>
<dbReference type="SUPFAM" id="SSF55785">
    <property type="entry name" value="PYP-like sensor domain (PAS domain)"/>
    <property type="match status" value="1"/>
</dbReference>
<feature type="domain" description="Response regulatory" evidence="15">
    <location>
        <begin position="6"/>
        <end position="121"/>
    </location>
</feature>
<dbReference type="AlphaFoldDB" id="A0A9X1NLH4"/>
<feature type="modified residue" description="4-aspartylphosphate" evidence="13">
    <location>
        <position position="56"/>
    </location>
</feature>
<dbReference type="PANTHER" id="PTHR43047">
    <property type="entry name" value="TWO-COMPONENT HISTIDINE PROTEIN KINASE"/>
    <property type="match status" value="1"/>
</dbReference>
<evidence type="ECO:0000256" key="8">
    <source>
        <dbReference type="ARBA" id="ARBA00022741"/>
    </source>
</evidence>
<dbReference type="EMBL" id="JAJOMB010000021">
    <property type="protein sequence ID" value="MCD5315321.1"/>
    <property type="molecule type" value="Genomic_DNA"/>
</dbReference>